<keyword evidence="3" id="KW-1185">Reference proteome</keyword>
<dbReference type="Proteomes" id="UP000554286">
    <property type="component" value="Unassembled WGS sequence"/>
</dbReference>
<dbReference type="EMBL" id="JACIGK010000017">
    <property type="protein sequence ID" value="MBB4266765.1"/>
    <property type="molecule type" value="Genomic_DNA"/>
</dbReference>
<evidence type="ECO:0000313" key="3">
    <source>
        <dbReference type="Proteomes" id="UP000554286"/>
    </source>
</evidence>
<dbReference type="RefSeq" id="WP_184045501.1">
    <property type="nucleotide sequence ID" value="NZ_JACIGK010000017.1"/>
</dbReference>
<comment type="caution">
    <text evidence="2">The sequence shown here is derived from an EMBL/GenBank/DDBJ whole genome shotgun (WGS) entry which is preliminary data.</text>
</comment>
<gene>
    <name evidence="2" type="ORF">GGD89_002401</name>
</gene>
<dbReference type="InterPro" id="IPR028976">
    <property type="entry name" value="CheC-like_sf"/>
</dbReference>
<reference evidence="2 3" key="1">
    <citation type="submission" date="2020-08" db="EMBL/GenBank/DDBJ databases">
        <title>Genome sequencing of Purple Non-Sulfur Bacteria from various extreme environments.</title>
        <authorList>
            <person name="Mayer M."/>
        </authorList>
    </citation>
    <scope>NUCLEOTIDE SEQUENCE [LARGE SCALE GENOMIC DNA]</scope>
    <source>
        <strain evidence="2 3">JA131</strain>
    </source>
</reference>
<evidence type="ECO:0000256" key="1">
    <source>
        <dbReference type="ARBA" id="ARBA00022500"/>
    </source>
</evidence>
<name>A0A7W6WA26_9PROT</name>
<dbReference type="SUPFAM" id="SSF103039">
    <property type="entry name" value="CheC-like"/>
    <property type="match status" value="1"/>
</dbReference>
<accession>A0A7W6WA26</accession>
<proteinExistence type="predicted"/>
<dbReference type="Gene3D" id="3.40.1550.10">
    <property type="entry name" value="CheC-like"/>
    <property type="match status" value="1"/>
</dbReference>
<evidence type="ECO:0000313" key="2">
    <source>
        <dbReference type="EMBL" id="MBB4266765.1"/>
    </source>
</evidence>
<dbReference type="GO" id="GO:0006935">
    <property type="term" value="P:chemotaxis"/>
    <property type="evidence" value="ECO:0007669"/>
    <property type="project" value="UniProtKB-KW"/>
</dbReference>
<dbReference type="AlphaFoldDB" id="A0A7W6WA26"/>
<keyword evidence="1" id="KW-0145">Chemotaxis</keyword>
<organism evidence="2 3">
    <name type="scientific">Roseospira visakhapatnamensis</name>
    <dbReference type="NCBI Taxonomy" id="390880"/>
    <lineage>
        <taxon>Bacteria</taxon>
        <taxon>Pseudomonadati</taxon>
        <taxon>Pseudomonadota</taxon>
        <taxon>Alphaproteobacteria</taxon>
        <taxon>Rhodospirillales</taxon>
        <taxon>Rhodospirillaceae</taxon>
        <taxon>Roseospira</taxon>
    </lineage>
</organism>
<sequence>MYGRKAPGFSSEGGFGDALIQHLFDSILSRTRQVLSEEAGITVRDGTVASRAADIRRPHAVTVLATLGAPVSALVAFSFEEPLLESLVEGMTGPLIMDGDDVGPYREDCAAEAVNMALGLGTADLPSGGMAISLSPPVVLDNTQWAHRNRDAFIATMRVITDKGVLDVSVADARDPLDAPINSKV</sequence>
<protein>
    <submittedName>
        <fullName evidence="2">CheY-specific phosphatase CheX</fullName>
    </submittedName>
</protein>